<protein>
    <recommendedName>
        <fullName evidence="1">LarA-like N-terminal domain-containing protein</fullName>
    </recommendedName>
</protein>
<dbReference type="Proteomes" id="UP000318065">
    <property type="component" value="Chromosome"/>
</dbReference>
<name>A0A510HPB9_9ACTN</name>
<evidence type="ECO:0000313" key="3">
    <source>
        <dbReference type="Proteomes" id="UP000318065"/>
    </source>
</evidence>
<dbReference type="RefSeq" id="WP_143528677.1">
    <property type="nucleotide sequence ID" value="NZ_AP019791.1"/>
</dbReference>
<sequence length="422" mass="45658">MRLPRVVRVRQEFPRPRVGNVGAALREELGREEIRARIEPGASVAITAGSRGISNIAEILRTLVALLKEAGAEPFAVPAMGSHGGATAEGQVEILASLGVTEGYVGAPIRSSMEVVELGRTGRGIPVFMDRIASESDGVVLVNRIKPHTDFHAGVESGLLKMASIGLGKHAQALALHAHGVPGIRDHMVEVGKAMLASGKVLFGVGIVENAYEETAVIEAIPPERIPEREAELLEESARLMPKLPVEEMDVLFVDELGKNYSGTGMDTNVIGRFRILGVEEPESPRARYVIVSDLSEASHGNALGVGLADFTTRRLFEKIDFRATNENVLTSTFVERGKIPMVMESDREALEAAIRCNWGVPPEETRFVRIPNTLHLRELYLSENLLEEALASGRVEVVEGPREMAFDGEGNLLPFTRAAAA</sequence>
<evidence type="ECO:0000313" key="2">
    <source>
        <dbReference type="EMBL" id="BBL80693.1"/>
    </source>
</evidence>
<gene>
    <name evidence="2" type="ORF">RxyAA322_25470</name>
</gene>
<keyword evidence="3" id="KW-1185">Reference proteome</keyword>
<evidence type="ECO:0000259" key="1">
    <source>
        <dbReference type="Pfam" id="PF09861"/>
    </source>
</evidence>
<feature type="domain" description="LarA-like N-terminal" evidence="1">
    <location>
        <begin position="20"/>
        <end position="179"/>
    </location>
</feature>
<dbReference type="OrthoDB" id="9788398at2"/>
<dbReference type="GO" id="GO:0050043">
    <property type="term" value="F:lactate racemase activity"/>
    <property type="evidence" value="ECO:0007669"/>
    <property type="project" value="InterPro"/>
</dbReference>
<accession>A0A510HPB9</accession>
<dbReference type="EMBL" id="AP019791">
    <property type="protein sequence ID" value="BBL80693.1"/>
    <property type="molecule type" value="Genomic_DNA"/>
</dbReference>
<organism evidence="2 3">
    <name type="scientific">Rubrobacter xylanophilus</name>
    <dbReference type="NCBI Taxonomy" id="49319"/>
    <lineage>
        <taxon>Bacteria</taxon>
        <taxon>Bacillati</taxon>
        <taxon>Actinomycetota</taxon>
        <taxon>Rubrobacteria</taxon>
        <taxon>Rubrobacterales</taxon>
        <taxon>Rubrobacteraceae</taxon>
        <taxon>Rubrobacter</taxon>
    </lineage>
</organism>
<dbReference type="Gene3D" id="3.40.50.11440">
    <property type="match status" value="1"/>
</dbReference>
<reference evidence="2" key="1">
    <citation type="journal article" date="2019" name="Microbiol. Resour. Announc.">
        <title>Complete Genome Sequence of Rubrobacter xylanophilus Strain AA3-22, Isolated from Arima Onsen in Japan.</title>
        <authorList>
            <person name="Tomariguchi N."/>
            <person name="Miyazaki K."/>
        </authorList>
    </citation>
    <scope>NUCLEOTIDE SEQUENCE [LARGE SCALE GENOMIC DNA]</scope>
    <source>
        <strain evidence="2">AA3-22</strain>
    </source>
</reference>
<dbReference type="InterPro" id="IPR018657">
    <property type="entry name" value="LarA-like_N"/>
</dbReference>
<proteinExistence type="predicted"/>
<dbReference type="AlphaFoldDB" id="A0A510HPB9"/>
<dbReference type="Pfam" id="PF09861">
    <property type="entry name" value="Lar_N"/>
    <property type="match status" value="1"/>
</dbReference>